<organism evidence="2 3">
    <name type="scientific">Solirubrobacter ginsenosidimutans</name>
    <dbReference type="NCBI Taxonomy" id="490573"/>
    <lineage>
        <taxon>Bacteria</taxon>
        <taxon>Bacillati</taxon>
        <taxon>Actinomycetota</taxon>
        <taxon>Thermoleophilia</taxon>
        <taxon>Solirubrobacterales</taxon>
        <taxon>Solirubrobacteraceae</taxon>
        <taxon>Solirubrobacter</taxon>
    </lineage>
</organism>
<dbReference type="AlphaFoldDB" id="A0A9X3N8I8"/>
<gene>
    <name evidence="2" type="ORF">OM076_41415</name>
</gene>
<keyword evidence="3" id="KW-1185">Reference proteome</keyword>
<dbReference type="Proteomes" id="UP001149140">
    <property type="component" value="Unassembled WGS sequence"/>
</dbReference>
<protein>
    <submittedName>
        <fullName evidence="2">Uncharacterized protein</fullName>
    </submittedName>
</protein>
<dbReference type="EMBL" id="JAPDOD010000076">
    <property type="protein sequence ID" value="MDA0166793.1"/>
    <property type="molecule type" value="Genomic_DNA"/>
</dbReference>
<reference evidence="2" key="1">
    <citation type="submission" date="2022-10" db="EMBL/GenBank/DDBJ databases">
        <title>The WGS of Solirubrobacter ginsenosidimutans DSM 21036.</title>
        <authorList>
            <person name="Jiang Z."/>
        </authorList>
    </citation>
    <scope>NUCLEOTIDE SEQUENCE</scope>
    <source>
        <strain evidence="2">DSM 21036</strain>
    </source>
</reference>
<evidence type="ECO:0000313" key="3">
    <source>
        <dbReference type="Proteomes" id="UP001149140"/>
    </source>
</evidence>
<comment type="caution">
    <text evidence="2">The sequence shown here is derived from an EMBL/GenBank/DDBJ whole genome shotgun (WGS) entry which is preliminary data.</text>
</comment>
<evidence type="ECO:0000313" key="2">
    <source>
        <dbReference type="EMBL" id="MDA0166793.1"/>
    </source>
</evidence>
<accession>A0A9X3N8I8</accession>
<dbReference type="RefSeq" id="WP_270046047.1">
    <property type="nucleotide sequence ID" value="NZ_JAPDOD010000076.1"/>
</dbReference>
<name>A0A9X3N8I8_9ACTN</name>
<sequence>MSAFFIDTSTGQIATRNQLVARGVMPSTDLPPRPWHPVRGDRDASTLWYAVMRLQTRGVFIGTLVIRHSDHHAFLLQQGWQEVPPEDIDGGEAGVSKSIWTAEEA</sequence>
<evidence type="ECO:0000256" key="1">
    <source>
        <dbReference type="SAM" id="MobiDB-lite"/>
    </source>
</evidence>
<feature type="region of interest" description="Disordered" evidence="1">
    <location>
        <begin position="85"/>
        <end position="105"/>
    </location>
</feature>
<proteinExistence type="predicted"/>